<dbReference type="GO" id="GO:0016491">
    <property type="term" value="F:oxidoreductase activity"/>
    <property type="evidence" value="ECO:0007669"/>
    <property type="project" value="InterPro"/>
</dbReference>
<reference evidence="3" key="1">
    <citation type="submission" date="2018-06" db="EMBL/GenBank/DDBJ databases">
        <authorList>
            <consortium name="Pathogen Informatics"/>
            <person name="Doyle S."/>
        </authorList>
    </citation>
    <scope>NUCLEOTIDE SEQUENCE</scope>
    <source>
        <strain evidence="3">NCTC13307</strain>
    </source>
</reference>
<evidence type="ECO:0000313" key="3">
    <source>
        <dbReference type="EMBL" id="SUY23597.1"/>
    </source>
</evidence>
<protein>
    <submittedName>
        <fullName evidence="3">Bifunctional protein peroxiredoxin/chitinase</fullName>
    </submittedName>
</protein>
<accession>A0A381I9C3</accession>
<dbReference type="EMBL" id="UFWD01000001">
    <property type="protein sequence ID" value="SUY23597.1"/>
    <property type="molecule type" value="Genomic_DNA"/>
</dbReference>
<feature type="region of interest" description="Disordered" evidence="1">
    <location>
        <begin position="1"/>
        <end position="22"/>
    </location>
</feature>
<proteinExistence type="predicted"/>
<organism evidence="3">
    <name type="scientific">Clostridioides difficile</name>
    <name type="common">Peptoclostridium difficile</name>
    <dbReference type="NCBI Taxonomy" id="1496"/>
    <lineage>
        <taxon>Bacteria</taxon>
        <taxon>Bacillati</taxon>
        <taxon>Bacillota</taxon>
        <taxon>Clostridia</taxon>
        <taxon>Peptostreptococcales</taxon>
        <taxon>Peptostreptococcaceae</taxon>
        <taxon>Clostridioides</taxon>
    </lineage>
</organism>
<dbReference type="AlphaFoldDB" id="A0A381I9C3"/>
<dbReference type="Pfam" id="PF00578">
    <property type="entry name" value="AhpC-TSA"/>
    <property type="match status" value="1"/>
</dbReference>
<sequence>MPNLPSLGSKAPDFKANTTNGPIRLSDYKGNWIVLFSHPGDFYTSLYYRIFMFC</sequence>
<name>A0A381I9C3_CLODI</name>
<dbReference type="InterPro" id="IPR036249">
    <property type="entry name" value="Thioredoxin-like_sf"/>
</dbReference>
<dbReference type="Gene3D" id="3.40.30.10">
    <property type="entry name" value="Glutaredoxin"/>
    <property type="match status" value="1"/>
</dbReference>
<dbReference type="SUPFAM" id="SSF52833">
    <property type="entry name" value="Thioredoxin-like"/>
    <property type="match status" value="1"/>
</dbReference>
<feature type="domain" description="Alkyl hydroperoxide reductase subunit C/ Thiol specific antioxidant" evidence="2">
    <location>
        <begin position="8"/>
        <end position="42"/>
    </location>
</feature>
<dbReference type="GO" id="GO:0016209">
    <property type="term" value="F:antioxidant activity"/>
    <property type="evidence" value="ECO:0007669"/>
    <property type="project" value="InterPro"/>
</dbReference>
<dbReference type="InterPro" id="IPR000866">
    <property type="entry name" value="AhpC/TSA"/>
</dbReference>
<evidence type="ECO:0000259" key="2">
    <source>
        <dbReference type="Pfam" id="PF00578"/>
    </source>
</evidence>
<gene>
    <name evidence="3" type="ORF">NCTC13307_01808</name>
</gene>
<evidence type="ECO:0000256" key="1">
    <source>
        <dbReference type="SAM" id="MobiDB-lite"/>
    </source>
</evidence>